<dbReference type="EMBL" id="MU251251">
    <property type="protein sequence ID" value="KAG9255400.1"/>
    <property type="molecule type" value="Genomic_DNA"/>
</dbReference>
<comment type="caution">
    <text evidence="2">The sequence shown here is derived from an EMBL/GenBank/DDBJ whole genome shotgun (WGS) entry which is preliminary data.</text>
</comment>
<organism evidence="2 3">
    <name type="scientific">Emericellopsis atlantica</name>
    <dbReference type="NCBI Taxonomy" id="2614577"/>
    <lineage>
        <taxon>Eukaryota</taxon>
        <taxon>Fungi</taxon>
        <taxon>Dikarya</taxon>
        <taxon>Ascomycota</taxon>
        <taxon>Pezizomycotina</taxon>
        <taxon>Sordariomycetes</taxon>
        <taxon>Hypocreomycetidae</taxon>
        <taxon>Hypocreales</taxon>
        <taxon>Bionectriaceae</taxon>
        <taxon>Emericellopsis</taxon>
    </lineage>
</organism>
<protein>
    <submittedName>
        <fullName evidence="2">Uncharacterized protein</fullName>
    </submittedName>
</protein>
<reference evidence="2" key="1">
    <citation type="journal article" date="2021" name="IMA Fungus">
        <title>Genomic characterization of three marine fungi, including Emericellopsis atlantica sp. nov. with signatures of a generalist lifestyle and marine biomass degradation.</title>
        <authorList>
            <person name="Hagestad O.C."/>
            <person name="Hou L."/>
            <person name="Andersen J.H."/>
            <person name="Hansen E.H."/>
            <person name="Altermark B."/>
            <person name="Li C."/>
            <person name="Kuhnert E."/>
            <person name="Cox R.J."/>
            <person name="Crous P.W."/>
            <person name="Spatafora J.W."/>
            <person name="Lail K."/>
            <person name="Amirebrahimi M."/>
            <person name="Lipzen A."/>
            <person name="Pangilinan J."/>
            <person name="Andreopoulos W."/>
            <person name="Hayes R.D."/>
            <person name="Ng V."/>
            <person name="Grigoriev I.V."/>
            <person name="Jackson S.A."/>
            <person name="Sutton T.D.S."/>
            <person name="Dobson A.D.W."/>
            <person name="Rama T."/>
        </authorList>
    </citation>
    <scope>NUCLEOTIDE SEQUENCE</scope>
    <source>
        <strain evidence="2">TS7</strain>
    </source>
</reference>
<feature type="region of interest" description="Disordered" evidence="1">
    <location>
        <begin position="1"/>
        <end position="42"/>
    </location>
</feature>
<evidence type="ECO:0000313" key="2">
    <source>
        <dbReference type="EMBL" id="KAG9255400.1"/>
    </source>
</evidence>
<dbReference type="RefSeq" id="XP_046119324.1">
    <property type="nucleotide sequence ID" value="XM_046267002.1"/>
</dbReference>
<accession>A0A9P7ZNQ7</accession>
<keyword evidence="3" id="KW-1185">Reference proteome</keyword>
<sequence length="107" mass="12122">MSPVISPNNTNTFKRRDGEVPEEDLHEDEDKDNEFPGKVSSSAELGSCHATYCADYMYMYRIHWTKSLALRYRYTVYACANSLGSITLIGYNYCSILAPLLTGILPR</sequence>
<proteinExistence type="predicted"/>
<feature type="compositionally biased region" description="Polar residues" evidence="1">
    <location>
        <begin position="1"/>
        <end position="12"/>
    </location>
</feature>
<name>A0A9P7ZNQ7_9HYPO</name>
<feature type="compositionally biased region" description="Acidic residues" evidence="1">
    <location>
        <begin position="20"/>
        <end position="32"/>
    </location>
</feature>
<dbReference type="GeneID" id="70297905"/>
<evidence type="ECO:0000313" key="3">
    <source>
        <dbReference type="Proteomes" id="UP000887229"/>
    </source>
</evidence>
<dbReference type="AlphaFoldDB" id="A0A9P7ZNQ7"/>
<dbReference type="Proteomes" id="UP000887229">
    <property type="component" value="Unassembled WGS sequence"/>
</dbReference>
<evidence type="ECO:0000256" key="1">
    <source>
        <dbReference type="SAM" id="MobiDB-lite"/>
    </source>
</evidence>
<gene>
    <name evidence="2" type="ORF">F5Z01DRAFT_749575</name>
</gene>